<evidence type="ECO:0000313" key="2">
    <source>
        <dbReference type="Proteomes" id="UP000586918"/>
    </source>
</evidence>
<protein>
    <submittedName>
        <fullName evidence="1">Uncharacterized protein</fullName>
    </submittedName>
</protein>
<dbReference type="RefSeq" id="WP_169410103.1">
    <property type="nucleotide sequence ID" value="NZ_JAAXKZ010000006.1"/>
</dbReference>
<reference evidence="1 2" key="1">
    <citation type="submission" date="2020-04" db="EMBL/GenBank/DDBJ databases">
        <authorList>
            <person name="Klaysubun C."/>
            <person name="Duangmal K."/>
            <person name="Lipun K."/>
        </authorList>
    </citation>
    <scope>NUCLEOTIDE SEQUENCE [LARGE SCALE GENOMIC DNA]</scope>
    <source>
        <strain evidence="1 2">DSM 45300</strain>
    </source>
</reference>
<organism evidence="1 2">
    <name type="scientific">Pseudonocardia bannensis</name>
    <dbReference type="NCBI Taxonomy" id="630973"/>
    <lineage>
        <taxon>Bacteria</taxon>
        <taxon>Bacillati</taxon>
        <taxon>Actinomycetota</taxon>
        <taxon>Actinomycetes</taxon>
        <taxon>Pseudonocardiales</taxon>
        <taxon>Pseudonocardiaceae</taxon>
        <taxon>Pseudonocardia</taxon>
    </lineage>
</organism>
<dbReference type="AlphaFoldDB" id="A0A848DDD3"/>
<dbReference type="Proteomes" id="UP000586918">
    <property type="component" value="Unassembled WGS sequence"/>
</dbReference>
<comment type="caution">
    <text evidence="1">The sequence shown here is derived from an EMBL/GenBank/DDBJ whole genome shotgun (WGS) entry which is preliminary data.</text>
</comment>
<sequence>MAALALDEGLQKRYRAQVRHVRGGRNPFVHSPHAAAEYAVTSASTTLRSLSLRPSTVPRLAAKAAALDPVDEASDR</sequence>
<name>A0A848DDD3_9PSEU</name>
<proteinExistence type="predicted"/>
<gene>
    <name evidence="1" type="ORF">HF519_03240</name>
</gene>
<keyword evidence="2" id="KW-1185">Reference proteome</keyword>
<dbReference type="EMBL" id="JAAXKZ010000006">
    <property type="protein sequence ID" value="NMH90611.1"/>
    <property type="molecule type" value="Genomic_DNA"/>
</dbReference>
<accession>A0A848DDD3</accession>
<evidence type="ECO:0000313" key="1">
    <source>
        <dbReference type="EMBL" id="NMH90611.1"/>
    </source>
</evidence>